<evidence type="ECO:0000256" key="2">
    <source>
        <dbReference type="ARBA" id="ARBA00012224"/>
    </source>
</evidence>
<dbReference type="OrthoDB" id="3224382at2"/>
<name>A0A1S8CGE0_9GAMM</name>
<dbReference type="SUPFAM" id="SSF53383">
    <property type="entry name" value="PLP-dependent transferases"/>
    <property type="match status" value="1"/>
</dbReference>
<comment type="caution">
    <text evidence="7">The sequence shown here is derived from an EMBL/GenBank/DDBJ whole genome shotgun (WGS) entry which is preliminary data.</text>
</comment>
<keyword evidence="4" id="KW-0456">Lyase</keyword>
<dbReference type="GO" id="GO:0030170">
    <property type="term" value="F:pyridoxal phosphate binding"/>
    <property type="evidence" value="ECO:0007669"/>
    <property type="project" value="InterPro"/>
</dbReference>
<keyword evidence="3" id="KW-0663">Pyridoxal phosphate</keyword>
<dbReference type="EC" id="4.4.1.13" evidence="2"/>
<evidence type="ECO:0000313" key="7">
    <source>
        <dbReference type="EMBL" id="OMQ20869.1"/>
    </source>
</evidence>
<comment type="similarity">
    <text evidence="5">Belongs to the class-II pyridoxal-phosphate-dependent aminotransferase family. MalY/PatB cystathionine beta-lyase subfamily.</text>
</comment>
<reference evidence="7 8" key="1">
    <citation type="submission" date="2016-11" db="EMBL/GenBank/DDBJ databases">
        <title>Rahnella oryzae sp. nov., isolated from rice root.</title>
        <authorList>
            <person name="Zhang X.-X."/>
            <person name="Zhang J."/>
        </authorList>
    </citation>
    <scope>NUCLEOTIDE SEQUENCE [LARGE SCALE GENOMIC DNA]</scope>
    <source>
        <strain evidence="7 8">J11-6</strain>
    </source>
</reference>
<dbReference type="EMBL" id="MOXD01000010">
    <property type="protein sequence ID" value="OMQ20869.1"/>
    <property type="molecule type" value="Genomic_DNA"/>
</dbReference>
<proteinExistence type="inferred from homology"/>
<dbReference type="RefSeq" id="WP_076943437.1">
    <property type="nucleotide sequence ID" value="NZ_MOXD01000010.1"/>
</dbReference>
<dbReference type="InterPro" id="IPR015422">
    <property type="entry name" value="PyrdxlP-dep_Trfase_small"/>
</dbReference>
<accession>A0A1S8CGE0</accession>
<gene>
    <name evidence="7" type="ORF">BMI79_17305</name>
</gene>
<dbReference type="InterPro" id="IPR051798">
    <property type="entry name" value="Class-II_PLP-Dep_Aminotrans"/>
</dbReference>
<evidence type="ECO:0000256" key="1">
    <source>
        <dbReference type="ARBA" id="ARBA00001933"/>
    </source>
</evidence>
<dbReference type="PANTHER" id="PTHR43525">
    <property type="entry name" value="PROTEIN MALY"/>
    <property type="match status" value="1"/>
</dbReference>
<dbReference type="InterPro" id="IPR004839">
    <property type="entry name" value="Aminotransferase_I/II_large"/>
</dbReference>
<comment type="cofactor">
    <cofactor evidence="1">
        <name>pyridoxal 5'-phosphate</name>
        <dbReference type="ChEBI" id="CHEBI:597326"/>
    </cofactor>
</comment>
<evidence type="ECO:0000259" key="6">
    <source>
        <dbReference type="Pfam" id="PF00155"/>
    </source>
</evidence>
<dbReference type="Gene3D" id="3.90.1150.10">
    <property type="entry name" value="Aspartate Aminotransferase, domain 1"/>
    <property type="match status" value="1"/>
</dbReference>
<dbReference type="AlphaFoldDB" id="A0A1S8CGE0"/>
<dbReference type="STRING" id="2034155.BMI79_17305"/>
<dbReference type="InterPro" id="IPR015421">
    <property type="entry name" value="PyrdxlP-dep_Trfase_major"/>
</dbReference>
<evidence type="ECO:0000256" key="4">
    <source>
        <dbReference type="ARBA" id="ARBA00023239"/>
    </source>
</evidence>
<sequence length="394" mass="45264">MDFSKEINRWGMFSSKWSNSYARDANNINPLVFTVADMDYMTPQCVLDALKKPIEHGVLGYNDVDDSYIKSCVGWLKKRHNWLVDDKWILPCGSIKTAMLILAKELTSPHEHSLYFTPSYSLFPKIIKACQLIEHKISLTLMQECSIDLIEKEDEIHSFFLCNPHNPIGLLWREKEMQKIINVCVERNALLFSDDIHSDLVIDSNANYTPASLIDHRINDNVIYFMSPGKTFNISGLQTSYLIIPNDDIRIKATKAINLYGQGTPNTFGLHALEMAYNKCDSWLDEVISYLKANFFFLKKELLFCEPEIKVYPSEATYFAWLDFTGFSSDNLALANTLLKDYNIILEDGINFGEDGVNFFRVNYACPQSYIKVLIEALVDMVDKKRKQNIMVVT</sequence>
<dbReference type="CDD" id="cd00609">
    <property type="entry name" value="AAT_like"/>
    <property type="match status" value="1"/>
</dbReference>
<dbReference type="Proteomes" id="UP000216021">
    <property type="component" value="Unassembled WGS sequence"/>
</dbReference>
<evidence type="ECO:0000256" key="3">
    <source>
        <dbReference type="ARBA" id="ARBA00022898"/>
    </source>
</evidence>
<dbReference type="Gene3D" id="3.40.640.10">
    <property type="entry name" value="Type I PLP-dependent aspartate aminotransferase-like (Major domain)"/>
    <property type="match status" value="1"/>
</dbReference>
<dbReference type="InterPro" id="IPR015424">
    <property type="entry name" value="PyrdxlP-dep_Trfase"/>
</dbReference>
<dbReference type="PANTHER" id="PTHR43525:SF1">
    <property type="entry name" value="PROTEIN MALY"/>
    <property type="match status" value="1"/>
</dbReference>
<evidence type="ECO:0000256" key="5">
    <source>
        <dbReference type="ARBA" id="ARBA00037974"/>
    </source>
</evidence>
<dbReference type="GO" id="GO:0047804">
    <property type="term" value="F:cysteine-S-conjugate beta-lyase activity"/>
    <property type="evidence" value="ECO:0007669"/>
    <property type="project" value="UniProtKB-EC"/>
</dbReference>
<evidence type="ECO:0000313" key="8">
    <source>
        <dbReference type="Proteomes" id="UP000216021"/>
    </source>
</evidence>
<protein>
    <recommendedName>
        <fullName evidence="2">cysteine-S-conjugate beta-lyase</fullName>
        <ecNumber evidence="2">4.4.1.13</ecNumber>
    </recommendedName>
</protein>
<dbReference type="Pfam" id="PF00155">
    <property type="entry name" value="Aminotran_1_2"/>
    <property type="match status" value="1"/>
</dbReference>
<keyword evidence="8" id="KW-1185">Reference proteome</keyword>
<feature type="domain" description="Aminotransferase class I/classII large" evidence="6">
    <location>
        <begin position="32"/>
        <end position="378"/>
    </location>
</feature>
<organism evidence="7 8">
    <name type="scientific">Serratia oryzae</name>
    <dbReference type="NCBI Taxonomy" id="2034155"/>
    <lineage>
        <taxon>Bacteria</taxon>
        <taxon>Pseudomonadati</taxon>
        <taxon>Pseudomonadota</taxon>
        <taxon>Gammaproteobacteria</taxon>
        <taxon>Enterobacterales</taxon>
        <taxon>Yersiniaceae</taxon>
        <taxon>Serratia</taxon>
    </lineage>
</organism>